<feature type="transmembrane region" description="Helical" evidence="1">
    <location>
        <begin position="6"/>
        <end position="28"/>
    </location>
</feature>
<dbReference type="KEGG" id="ttu:TERTU_4626"/>
<dbReference type="EMBL" id="CP001614">
    <property type="protein sequence ID" value="ACR12843.1"/>
    <property type="molecule type" value="Genomic_DNA"/>
</dbReference>
<dbReference type="InterPro" id="IPR012902">
    <property type="entry name" value="N_methyl_site"/>
</dbReference>
<dbReference type="PROSITE" id="PS00409">
    <property type="entry name" value="PROKAR_NTER_METHYL"/>
    <property type="match status" value="1"/>
</dbReference>
<dbReference type="Proteomes" id="UP000009080">
    <property type="component" value="Chromosome"/>
</dbReference>
<dbReference type="SUPFAM" id="SSF54523">
    <property type="entry name" value="Pili subunits"/>
    <property type="match status" value="1"/>
</dbReference>
<dbReference type="InterPro" id="IPR045584">
    <property type="entry name" value="Pilin-like"/>
</dbReference>
<keyword evidence="1" id="KW-1133">Transmembrane helix</keyword>
<dbReference type="PROSITE" id="PS00430">
    <property type="entry name" value="TONB_DEPENDENT_REC_1"/>
    <property type="match status" value="1"/>
</dbReference>
<dbReference type="AlphaFoldDB" id="C5BJY2"/>
<evidence type="ECO:0000313" key="2">
    <source>
        <dbReference type="EMBL" id="ACR12843.1"/>
    </source>
</evidence>
<organism evidence="2 3">
    <name type="scientific">Teredinibacter turnerae (strain ATCC 39867 / T7901)</name>
    <dbReference type="NCBI Taxonomy" id="377629"/>
    <lineage>
        <taxon>Bacteria</taxon>
        <taxon>Pseudomonadati</taxon>
        <taxon>Pseudomonadota</taxon>
        <taxon>Gammaproteobacteria</taxon>
        <taxon>Cellvibrionales</taxon>
        <taxon>Cellvibrionaceae</taxon>
        <taxon>Teredinibacter</taxon>
    </lineage>
</organism>
<keyword evidence="3" id="KW-1185">Reference proteome</keyword>
<dbReference type="NCBIfam" id="TIGR02532">
    <property type="entry name" value="IV_pilin_GFxxxE"/>
    <property type="match status" value="1"/>
</dbReference>
<dbReference type="InterPro" id="IPR010916">
    <property type="entry name" value="TonB_box_CS"/>
</dbReference>
<dbReference type="STRING" id="377629.TERTU_4626"/>
<accession>C5BJY2</accession>
<gene>
    <name evidence="2" type="ordered locus">TERTU_4626</name>
</gene>
<sequence length="156" mass="16038">MNQRGLSLIELMVVIAIFSVLTMAGLSFSTNWSTINRLNAAENDLYHSFSLAKSQALRNAFAVSGGQAATALCFGNDTMTVHAAQPSGPASCDSTPVWSADLSPLVTVEANGVAVGCLCMSNHGRITQVGAGCVSCGGSGSLLLRSGGETKNVELL</sequence>
<evidence type="ECO:0000256" key="1">
    <source>
        <dbReference type="SAM" id="Phobius"/>
    </source>
</evidence>
<name>C5BJY2_TERTT</name>
<dbReference type="Gene3D" id="3.30.700.10">
    <property type="entry name" value="Glycoprotein, Type 4 Pilin"/>
    <property type="match status" value="1"/>
</dbReference>
<evidence type="ECO:0000313" key="3">
    <source>
        <dbReference type="Proteomes" id="UP000009080"/>
    </source>
</evidence>
<protein>
    <submittedName>
        <fullName evidence="2">Pre-pilin like leader sequence</fullName>
    </submittedName>
</protein>
<keyword evidence="1" id="KW-0812">Transmembrane</keyword>
<proteinExistence type="predicted"/>
<dbReference type="eggNOG" id="COG4970">
    <property type="taxonomic scope" value="Bacteria"/>
</dbReference>
<reference evidence="2 3" key="1">
    <citation type="journal article" date="2009" name="PLoS ONE">
        <title>The complete genome of Teredinibacter turnerae T7901: an intracellular endosymbiont of marine wood-boring bivalves (shipworms).</title>
        <authorList>
            <person name="Yang J.C."/>
            <person name="Madupu R."/>
            <person name="Durkin A.S."/>
            <person name="Ekborg N.A."/>
            <person name="Pedamallu C.S."/>
            <person name="Hostetler J.B."/>
            <person name="Radune D."/>
            <person name="Toms B.S."/>
            <person name="Henrissat B."/>
            <person name="Coutinho P.M."/>
            <person name="Schwarz S."/>
            <person name="Field L."/>
            <person name="Trindade-Silva A.E."/>
            <person name="Soares C.A.G."/>
            <person name="Elshahawi S."/>
            <person name="Hanora A."/>
            <person name="Schmidt E.W."/>
            <person name="Haygood M.G."/>
            <person name="Posfai J."/>
            <person name="Benner J."/>
            <person name="Madinger C."/>
            <person name="Nove J."/>
            <person name="Anton B."/>
            <person name="Chaudhary K."/>
            <person name="Foster J."/>
            <person name="Holman A."/>
            <person name="Kumar S."/>
            <person name="Lessard P.A."/>
            <person name="Luyten Y.A."/>
            <person name="Slatko B."/>
            <person name="Wood N."/>
            <person name="Wu B."/>
            <person name="Teplitski M."/>
            <person name="Mougous J.D."/>
            <person name="Ward N."/>
            <person name="Eisen J.A."/>
            <person name="Badger J.H."/>
            <person name="Distel D.L."/>
        </authorList>
    </citation>
    <scope>NUCLEOTIDE SEQUENCE [LARGE SCALE GENOMIC DNA]</scope>
    <source>
        <strain evidence="3">ATCC 39867 / T7901</strain>
    </source>
</reference>
<dbReference type="OrthoDB" id="9794345at2"/>
<keyword evidence="1" id="KW-0472">Membrane</keyword>
<dbReference type="RefSeq" id="WP_015818955.1">
    <property type="nucleotide sequence ID" value="NC_012997.1"/>
</dbReference>
<dbReference type="Pfam" id="PF07963">
    <property type="entry name" value="N_methyl"/>
    <property type="match status" value="1"/>
</dbReference>
<dbReference type="HOGENOM" id="CLU_1685721_0_0_6"/>